<dbReference type="Proteomes" id="UP001607303">
    <property type="component" value="Unassembled WGS sequence"/>
</dbReference>
<feature type="compositionally biased region" description="Acidic residues" evidence="1">
    <location>
        <begin position="1"/>
        <end position="15"/>
    </location>
</feature>
<comment type="caution">
    <text evidence="2">The sequence shown here is derived from an EMBL/GenBank/DDBJ whole genome shotgun (WGS) entry which is preliminary data.</text>
</comment>
<gene>
    <name evidence="2" type="ORF">V1477_011552</name>
</gene>
<dbReference type="EMBL" id="JAYRBN010000063">
    <property type="protein sequence ID" value="KAL2738193.1"/>
    <property type="molecule type" value="Genomic_DNA"/>
</dbReference>
<sequence length="113" mass="13181">MKKEEEQEEEEEEEEEKKIKRKKGQSSFEQSCFPKEASPLKYRLTECTLLSRRKKKKKRSISKASNVLACGNYIPLTKVRKIGLKPLPTHGRFNNGVQSNSAKEWKTQEYCKS</sequence>
<accession>A0ABD2BZH9</accession>
<dbReference type="AlphaFoldDB" id="A0ABD2BZH9"/>
<evidence type="ECO:0000313" key="2">
    <source>
        <dbReference type="EMBL" id="KAL2738193.1"/>
    </source>
</evidence>
<evidence type="ECO:0000313" key="3">
    <source>
        <dbReference type="Proteomes" id="UP001607303"/>
    </source>
</evidence>
<proteinExistence type="predicted"/>
<reference evidence="2 3" key="1">
    <citation type="journal article" date="2024" name="Ann. Entomol. Soc. Am.">
        <title>Genomic analyses of the southern and eastern yellowjacket wasps (Hymenoptera: Vespidae) reveal evolutionary signatures of social life.</title>
        <authorList>
            <person name="Catto M.A."/>
            <person name="Caine P.B."/>
            <person name="Orr S.E."/>
            <person name="Hunt B.G."/>
            <person name="Goodisman M.A.D."/>
        </authorList>
    </citation>
    <scope>NUCLEOTIDE SEQUENCE [LARGE SCALE GENOMIC DNA]</scope>
    <source>
        <strain evidence="2">232</strain>
        <tissue evidence="2">Head and thorax</tissue>
    </source>
</reference>
<organism evidence="2 3">
    <name type="scientific">Vespula maculifrons</name>
    <name type="common">Eastern yellow jacket</name>
    <name type="synonym">Wasp</name>
    <dbReference type="NCBI Taxonomy" id="7453"/>
    <lineage>
        <taxon>Eukaryota</taxon>
        <taxon>Metazoa</taxon>
        <taxon>Ecdysozoa</taxon>
        <taxon>Arthropoda</taxon>
        <taxon>Hexapoda</taxon>
        <taxon>Insecta</taxon>
        <taxon>Pterygota</taxon>
        <taxon>Neoptera</taxon>
        <taxon>Endopterygota</taxon>
        <taxon>Hymenoptera</taxon>
        <taxon>Apocrita</taxon>
        <taxon>Aculeata</taxon>
        <taxon>Vespoidea</taxon>
        <taxon>Vespidae</taxon>
        <taxon>Vespinae</taxon>
        <taxon>Vespula</taxon>
    </lineage>
</organism>
<feature type="region of interest" description="Disordered" evidence="1">
    <location>
        <begin position="1"/>
        <end position="34"/>
    </location>
</feature>
<protein>
    <submittedName>
        <fullName evidence="2">Uncharacterized protein</fullName>
    </submittedName>
</protein>
<name>A0ABD2BZH9_VESMC</name>
<keyword evidence="3" id="KW-1185">Reference proteome</keyword>
<evidence type="ECO:0000256" key="1">
    <source>
        <dbReference type="SAM" id="MobiDB-lite"/>
    </source>
</evidence>